<name>A0A0P6W6E2_9BACI</name>
<dbReference type="RefSeq" id="WP_060669949.1">
    <property type="nucleotide sequence ID" value="NZ_JBCNGU010000027.1"/>
</dbReference>
<comment type="similarity">
    <text evidence="2">Belongs to the autoinducer-2 exporter (AI-2E) (TC 2.A.86) family.</text>
</comment>
<accession>A0A0P6W6E2</accession>
<feature type="transmembrane region" description="Helical" evidence="6">
    <location>
        <begin position="311"/>
        <end position="337"/>
    </location>
</feature>
<proteinExistence type="inferred from homology"/>
<feature type="transmembrane region" description="Helical" evidence="6">
    <location>
        <begin position="208"/>
        <end position="235"/>
    </location>
</feature>
<dbReference type="InterPro" id="IPR014227">
    <property type="entry name" value="YtvI-like"/>
</dbReference>
<dbReference type="PATRIC" id="fig|218284.4.peg.217"/>
<comment type="caution">
    <text evidence="7">The sequence shown here is derived from an EMBL/GenBank/DDBJ whole genome shotgun (WGS) entry which is preliminary data.</text>
</comment>
<dbReference type="InterPro" id="IPR002549">
    <property type="entry name" value="AI-2E-like"/>
</dbReference>
<dbReference type="NCBIfam" id="TIGR02872">
    <property type="entry name" value="spore_ytvI"/>
    <property type="match status" value="1"/>
</dbReference>
<evidence type="ECO:0000256" key="5">
    <source>
        <dbReference type="ARBA" id="ARBA00023136"/>
    </source>
</evidence>
<dbReference type="Pfam" id="PF01594">
    <property type="entry name" value="AI-2E_transport"/>
    <property type="match status" value="1"/>
</dbReference>
<evidence type="ECO:0000256" key="6">
    <source>
        <dbReference type="SAM" id="Phobius"/>
    </source>
</evidence>
<organism evidence="7 8">
    <name type="scientific">Rossellomorea vietnamensis</name>
    <dbReference type="NCBI Taxonomy" id="218284"/>
    <lineage>
        <taxon>Bacteria</taxon>
        <taxon>Bacillati</taxon>
        <taxon>Bacillota</taxon>
        <taxon>Bacilli</taxon>
        <taxon>Bacillales</taxon>
        <taxon>Bacillaceae</taxon>
        <taxon>Rossellomorea</taxon>
    </lineage>
</organism>
<feature type="transmembrane region" description="Helical" evidence="6">
    <location>
        <begin position="62"/>
        <end position="80"/>
    </location>
</feature>
<feature type="transmembrane region" description="Helical" evidence="6">
    <location>
        <begin position="241"/>
        <end position="263"/>
    </location>
</feature>
<dbReference type="OrthoDB" id="9774361at2"/>
<dbReference type="eggNOG" id="COG0628">
    <property type="taxonomic scope" value="Bacteria"/>
</dbReference>
<keyword evidence="4 6" id="KW-1133">Transmembrane helix</keyword>
<evidence type="ECO:0000256" key="4">
    <source>
        <dbReference type="ARBA" id="ARBA00022989"/>
    </source>
</evidence>
<feature type="transmembrane region" description="Helical" evidence="6">
    <location>
        <begin position="270"/>
        <end position="291"/>
    </location>
</feature>
<keyword evidence="3 6" id="KW-0812">Transmembrane</keyword>
<evidence type="ECO:0000256" key="2">
    <source>
        <dbReference type="ARBA" id="ARBA00009773"/>
    </source>
</evidence>
<gene>
    <name evidence="7" type="ORF">AM506_01050</name>
</gene>
<feature type="transmembrane region" description="Helical" evidence="6">
    <location>
        <begin position="159"/>
        <end position="178"/>
    </location>
</feature>
<dbReference type="AlphaFoldDB" id="A0A0P6W6E2"/>
<reference evidence="7 8" key="1">
    <citation type="submission" date="2015-08" db="EMBL/GenBank/DDBJ databases">
        <title>Draft Genome Sequence of Bacillus vietnamensis UCD-SED5.</title>
        <authorList>
            <person name="Lee R.D."/>
            <person name="Jospin G."/>
            <person name="Lang J.M."/>
            <person name="Coil D.A."/>
            <person name="Eisen J.A."/>
        </authorList>
    </citation>
    <scope>NUCLEOTIDE SEQUENCE [LARGE SCALE GENOMIC DNA]</scope>
    <source>
        <strain evidence="7 8">UCD-SED5</strain>
    </source>
</reference>
<evidence type="ECO:0008006" key="9">
    <source>
        <dbReference type="Google" id="ProtNLM"/>
    </source>
</evidence>
<evidence type="ECO:0000256" key="3">
    <source>
        <dbReference type="ARBA" id="ARBA00022692"/>
    </source>
</evidence>
<dbReference type="GO" id="GO:0055085">
    <property type="term" value="P:transmembrane transport"/>
    <property type="evidence" value="ECO:0007669"/>
    <property type="project" value="TreeGrafter"/>
</dbReference>
<comment type="subcellular location">
    <subcellularLocation>
        <location evidence="1">Membrane</location>
        <topology evidence="1">Multi-pass membrane protein</topology>
    </subcellularLocation>
</comment>
<dbReference type="Proteomes" id="UP000050398">
    <property type="component" value="Unassembled WGS sequence"/>
</dbReference>
<evidence type="ECO:0000256" key="1">
    <source>
        <dbReference type="ARBA" id="ARBA00004141"/>
    </source>
</evidence>
<sequence length="352" mass="39357">MSKFFTKKVLMTALVILLIALIAFFILPVSVTLIMAIITALFLEPAVGFIQKRFSTKRRFAVLSVFILFLLLISVSSFFITTKVVGEGIKLIEDAPKYVNQLSDIWLDYEDRLLNATEDLPDELVQSFSDDVQSFLESSKTKILNSFNIERISVFLSYIPNYLVSFLVYLIALFLFMLDLPRIKKSIYGHLKERTAEKVTFMTSRLTYVIFGFFKAQFLVSIIIFVVSLIGLLFIAPEVALVMSIIIWVIDFIPLIGSIVVLGPWAIFHLLTGNIALGSQLAVLAAILLIIRRTVEPKVMGSHIGLSPLATLIAMYLGLKLFGVLGFIIGPLLLIVFNSAKEAGIIKTNFKV</sequence>
<dbReference type="GO" id="GO:0016020">
    <property type="term" value="C:membrane"/>
    <property type="evidence" value="ECO:0007669"/>
    <property type="project" value="UniProtKB-SubCell"/>
</dbReference>
<keyword evidence="5 6" id="KW-0472">Membrane</keyword>
<dbReference type="PANTHER" id="PTHR21716:SF68">
    <property type="entry name" value="TRANSPORT PROTEIN YTVI-RELATED"/>
    <property type="match status" value="1"/>
</dbReference>
<protein>
    <recommendedName>
        <fullName evidence="9">Sporulation integral membrane protein YtvI</fullName>
    </recommendedName>
</protein>
<dbReference type="EMBL" id="LIXZ01000001">
    <property type="protein sequence ID" value="KPL61252.1"/>
    <property type="molecule type" value="Genomic_DNA"/>
</dbReference>
<evidence type="ECO:0000313" key="7">
    <source>
        <dbReference type="EMBL" id="KPL61252.1"/>
    </source>
</evidence>
<feature type="transmembrane region" description="Helical" evidence="6">
    <location>
        <begin position="9"/>
        <end position="27"/>
    </location>
</feature>
<evidence type="ECO:0000313" key="8">
    <source>
        <dbReference type="Proteomes" id="UP000050398"/>
    </source>
</evidence>
<dbReference type="PANTHER" id="PTHR21716">
    <property type="entry name" value="TRANSMEMBRANE PROTEIN"/>
    <property type="match status" value="1"/>
</dbReference>